<dbReference type="RefSeq" id="WP_096801926.1">
    <property type="nucleotide sequence ID" value="NZ_CP023563.1"/>
</dbReference>
<evidence type="ECO:0000313" key="9">
    <source>
        <dbReference type="EMBL" id="ATG50786.1"/>
    </source>
</evidence>
<dbReference type="KEGG" id="brz:CFK38_04045"/>
<evidence type="ECO:0000313" key="10">
    <source>
        <dbReference type="Proteomes" id="UP000218165"/>
    </source>
</evidence>
<reference evidence="10" key="1">
    <citation type="submission" date="2017-09" db="EMBL/GenBank/DDBJ databases">
        <title>Brachybacterium sp. VM2412.</title>
        <authorList>
            <person name="Tak E.J."/>
            <person name="Bae J.-W."/>
        </authorList>
    </citation>
    <scope>NUCLEOTIDE SEQUENCE [LARGE SCALE GENOMIC DNA]</scope>
    <source>
        <strain evidence="10">VM2412</strain>
    </source>
</reference>
<name>A0A291GL73_9MICO</name>
<evidence type="ECO:0000256" key="2">
    <source>
        <dbReference type="ARBA" id="ARBA00022448"/>
    </source>
</evidence>
<evidence type="ECO:0000256" key="6">
    <source>
        <dbReference type="ARBA" id="ARBA00023136"/>
    </source>
</evidence>
<dbReference type="Pfam" id="PF00528">
    <property type="entry name" value="BPD_transp_1"/>
    <property type="match status" value="1"/>
</dbReference>
<sequence length="312" mass="34286">MTALLSQRPVRRPRGVSLIEAQKRKLFLPLVGPAFLFYTLLVVVPSAAALWISFHRWPGAGPMEFVGLRNYPRVAKDPLFQQAFLNTMLILVVVGVTIFVLAFAMSLVLRNMWGKGTVRAVIFFPHLVNALVFGALAGFIFNPGGLVNTLLRPFGVTEPPAWLAQDNIFVLIMVTLVLTHTGYFTTILMAGVDRIPPDYFEVASLAGCNAIQRLRYVIIPLTWEVFATCAVLWTISSVKIFELIWVFGGSSGVGIPPTSSWTAAVYTYVTAFSGQSVPAYGAATASAIISLVTVSIIVLLMRRIMRRDAIQY</sequence>
<feature type="transmembrane region" description="Helical" evidence="7">
    <location>
        <begin position="168"/>
        <end position="192"/>
    </location>
</feature>
<feature type="transmembrane region" description="Helical" evidence="7">
    <location>
        <begin position="26"/>
        <end position="54"/>
    </location>
</feature>
<feature type="transmembrane region" description="Helical" evidence="7">
    <location>
        <begin position="88"/>
        <end position="109"/>
    </location>
</feature>
<organism evidence="9 10">
    <name type="scientific">Brachybacterium vulturis</name>
    <dbReference type="NCBI Taxonomy" id="2017484"/>
    <lineage>
        <taxon>Bacteria</taxon>
        <taxon>Bacillati</taxon>
        <taxon>Actinomycetota</taxon>
        <taxon>Actinomycetes</taxon>
        <taxon>Micrococcales</taxon>
        <taxon>Dermabacteraceae</taxon>
        <taxon>Brachybacterium</taxon>
    </lineage>
</organism>
<dbReference type="GO" id="GO:0005886">
    <property type="term" value="C:plasma membrane"/>
    <property type="evidence" value="ECO:0007669"/>
    <property type="project" value="UniProtKB-SubCell"/>
</dbReference>
<evidence type="ECO:0000256" key="5">
    <source>
        <dbReference type="ARBA" id="ARBA00022989"/>
    </source>
</evidence>
<feature type="transmembrane region" description="Helical" evidence="7">
    <location>
        <begin position="279"/>
        <end position="301"/>
    </location>
</feature>
<dbReference type="PANTHER" id="PTHR30193">
    <property type="entry name" value="ABC TRANSPORTER PERMEASE PROTEIN"/>
    <property type="match status" value="1"/>
</dbReference>
<feature type="domain" description="ABC transmembrane type-1" evidence="8">
    <location>
        <begin position="84"/>
        <end position="301"/>
    </location>
</feature>
<protein>
    <submittedName>
        <fullName evidence="9">ABC transporter permease</fullName>
    </submittedName>
</protein>
<dbReference type="GO" id="GO:0055085">
    <property type="term" value="P:transmembrane transport"/>
    <property type="evidence" value="ECO:0007669"/>
    <property type="project" value="InterPro"/>
</dbReference>
<evidence type="ECO:0000256" key="3">
    <source>
        <dbReference type="ARBA" id="ARBA00022475"/>
    </source>
</evidence>
<dbReference type="Proteomes" id="UP000218165">
    <property type="component" value="Chromosome"/>
</dbReference>
<dbReference type="PANTHER" id="PTHR30193:SF37">
    <property type="entry name" value="INNER MEMBRANE ABC TRANSPORTER PERMEASE PROTEIN YCJO"/>
    <property type="match status" value="1"/>
</dbReference>
<dbReference type="AlphaFoldDB" id="A0A291GL73"/>
<keyword evidence="6 7" id="KW-0472">Membrane</keyword>
<comment type="similarity">
    <text evidence="7">Belongs to the binding-protein-dependent transport system permease family.</text>
</comment>
<dbReference type="SUPFAM" id="SSF161098">
    <property type="entry name" value="MetI-like"/>
    <property type="match status" value="1"/>
</dbReference>
<keyword evidence="10" id="KW-1185">Reference proteome</keyword>
<proteinExistence type="inferred from homology"/>
<feature type="transmembrane region" description="Helical" evidence="7">
    <location>
        <begin position="121"/>
        <end position="141"/>
    </location>
</feature>
<evidence type="ECO:0000256" key="4">
    <source>
        <dbReference type="ARBA" id="ARBA00022692"/>
    </source>
</evidence>
<dbReference type="CDD" id="cd06261">
    <property type="entry name" value="TM_PBP2"/>
    <property type="match status" value="1"/>
</dbReference>
<feature type="transmembrane region" description="Helical" evidence="7">
    <location>
        <begin position="213"/>
        <end position="235"/>
    </location>
</feature>
<dbReference type="InterPro" id="IPR051393">
    <property type="entry name" value="ABC_transporter_permease"/>
</dbReference>
<dbReference type="InterPro" id="IPR035906">
    <property type="entry name" value="MetI-like_sf"/>
</dbReference>
<dbReference type="EMBL" id="CP023563">
    <property type="protein sequence ID" value="ATG50786.1"/>
    <property type="molecule type" value="Genomic_DNA"/>
</dbReference>
<keyword evidence="4 7" id="KW-0812">Transmembrane</keyword>
<evidence type="ECO:0000256" key="7">
    <source>
        <dbReference type="RuleBase" id="RU363032"/>
    </source>
</evidence>
<keyword evidence="5 7" id="KW-1133">Transmembrane helix</keyword>
<comment type="subcellular location">
    <subcellularLocation>
        <location evidence="1 7">Cell membrane</location>
        <topology evidence="1 7">Multi-pass membrane protein</topology>
    </subcellularLocation>
</comment>
<evidence type="ECO:0000259" key="8">
    <source>
        <dbReference type="PROSITE" id="PS50928"/>
    </source>
</evidence>
<keyword evidence="3" id="KW-1003">Cell membrane</keyword>
<dbReference type="PROSITE" id="PS50928">
    <property type="entry name" value="ABC_TM1"/>
    <property type="match status" value="1"/>
</dbReference>
<gene>
    <name evidence="9" type="ORF">CFK38_04045</name>
</gene>
<dbReference type="Gene3D" id="1.10.3720.10">
    <property type="entry name" value="MetI-like"/>
    <property type="match status" value="1"/>
</dbReference>
<dbReference type="InterPro" id="IPR000515">
    <property type="entry name" value="MetI-like"/>
</dbReference>
<evidence type="ECO:0000256" key="1">
    <source>
        <dbReference type="ARBA" id="ARBA00004651"/>
    </source>
</evidence>
<accession>A0A291GL73</accession>
<keyword evidence="2 7" id="KW-0813">Transport</keyword>
<dbReference type="OrthoDB" id="34224at2"/>